<evidence type="ECO:0000313" key="1">
    <source>
        <dbReference type="EMBL" id="CAK8694398.1"/>
    </source>
</evidence>
<keyword evidence="2" id="KW-1185">Reference proteome</keyword>
<dbReference type="Proteomes" id="UP001642483">
    <property type="component" value="Unassembled WGS sequence"/>
</dbReference>
<organism evidence="1 2">
    <name type="scientific">Clavelina lepadiformis</name>
    <name type="common">Light-bulb sea squirt</name>
    <name type="synonym">Ascidia lepadiformis</name>
    <dbReference type="NCBI Taxonomy" id="159417"/>
    <lineage>
        <taxon>Eukaryota</taxon>
        <taxon>Metazoa</taxon>
        <taxon>Chordata</taxon>
        <taxon>Tunicata</taxon>
        <taxon>Ascidiacea</taxon>
        <taxon>Aplousobranchia</taxon>
        <taxon>Clavelinidae</taxon>
        <taxon>Clavelina</taxon>
    </lineage>
</organism>
<evidence type="ECO:0000313" key="2">
    <source>
        <dbReference type="Proteomes" id="UP001642483"/>
    </source>
</evidence>
<dbReference type="EMBL" id="CAWYQH010000141">
    <property type="protein sequence ID" value="CAK8694398.1"/>
    <property type="molecule type" value="Genomic_DNA"/>
</dbReference>
<gene>
    <name evidence="1" type="ORF">CVLEPA_LOCUS27768</name>
</gene>
<proteinExistence type="predicted"/>
<name>A0ABP0GTK4_CLALP</name>
<accession>A0ABP0GTK4</accession>
<protein>
    <submittedName>
        <fullName evidence="1">Uncharacterized protein</fullName>
    </submittedName>
</protein>
<sequence length="202" mass="22471">MYVGLSPPNVEATTPLGARRHKAMSGGGDAREVPSSYVRCRTADLVKKLFAKSIISRVNSSDSLTAADSLEELTSTKKNKGRAFKSLPNEDSICLKREYRIQYLFTLPGRLYANGGSVVAASRKKSFLSAGAKCSKFESFIVYKKRGASVPLEALRSETQGIRIQMTQLDNQKWKRICRKFPFKKSRDVTLARPVRSEKASK</sequence>
<comment type="caution">
    <text evidence="1">The sequence shown here is derived from an EMBL/GenBank/DDBJ whole genome shotgun (WGS) entry which is preliminary data.</text>
</comment>
<reference evidence="1 2" key="1">
    <citation type="submission" date="2024-02" db="EMBL/GenBank/DDBJ databases">
        <authorList>
            <person name="Daric V."/>
            <person name="Darras S."/>
        </authorList>
    </citation>
    <scope>NUCLEOTIDE SEQUENCE [LARGE SCALE GENOMIC DNA]</scope>
</reference>